<feature type="domain" description="Solute-binding protein family 5" evidence="6">
    <location>
        <begin position="78"/>
        <end position="439"/>
    </location>
</feature>
<dbReference type="OrthoDB" id="9796817at2"/>
<evidence type="ECO:0000313" key="7">
    <source>
        <dbReference type="EMBL" id="EPD34066.1"/>
    </source>
</evidence>
<dbReference type="Gene3D" id="3.10.105.10">
    <property type="entry name" value="Dipeptide-binding Protein, Domain 3"/>
    <property type="match status" value="1"/>
</dbReference>
<evidence type="ECO:0000256" key="1">
    <source>
        <dbReference type="ARBA" id="ARBA00004193"/>
    </source>
</evidence>
<dbReference type="GO" id="GO:0043190">
    <property type="term" value="C:ATP-binding cassette (ABC) transporter complex"/>
    <property type="evidence" value="ECO:0007669"/>
    <property type="project" value="InterPro"/>
</dbReference>
<dbReference type="InterPro" id="IPR000914">
    <property type="entry name" value="SBP_5_dom"/>
</dbReference>
<gene>
    <name evidence="7" type="ORF">HMPREF9306_00101</name>
</gene>
<dbReference type="Proteomes" id="UP000014417">
    <property type="component" value="Unassembled WGS sequence"/>
</dbReference>
<dbReference type="EMBL" id="AGZR01000001">
    <property type="protein sequence ID" value="EPD34066.1"/>
    <property type="molecule type" value="Genomic_DNA"/>
</dbReference>
<dbReference type="Gene3D" id="3.40.190.10">
    <property type="entry name" value="Periplasmic binding protein-like II"/>
    <property type="match status" value="1"/>
</dbReference>
<evidence type="ECO:0000313" key="8">
    <source>
        <dbReference type="Proteomes" id="UP000014417"/>
    </source>
</evidence>
<dbReference type="GO" id="GO:0015833">
    <property type="term" value="P:peptide transport"/>
    <property type="evidence" value="ECO:0007669"/>
    <property type="project" value="TreeGrafter"/>
</dbReference>
<evidence type="ECO:0000256" key="4">
    <source>
        <dbReference type="ARBA" id="ARBA00022729"/>
    </source>
</evidence>
<accession>S2W4E4</accession>
<dbReference type="SUPFAM" id="SSF53850">
    <property type="entry name" value="Periplasmic binding protein-like II"/>
    <property type="match status" value="1"/>
</dbReference>
<dbReference type="PIRSF" id="PIRSF002741">
    <property type="entry name" value="MppA"/>
    <property type="match status" value="1"/>
</dbReference>
<comment type="subcellular location">
    <subcellularLocation>
        <location evidence="1">Cell membrane</location>
        <topology evidence="1">Lipid-anchor</topology>
    </subcellularLocation>
</comment>
<name>S2W4E4_9ACTN</name>
<feature type="chain" id="PRO_5004513858" description="Solute-binding protein family 5 domain-containing protein" evidence="5">
    <location>
        <begin position="26"/>
        <end position="514"/>
    </location>
</feature>
<dbReference type="RefSeq" id="WP_016454962.1">
    <property type="nucleotide sequence ID" value="NZ_KE150269.1"/>
</dbReference>
<protein>
    <recommendedName>
        <fullName evidence="6">Solute-binding protein family 5 domain-containing protein</fullName>
    </recommendedName>
</protein>
<dbReference type="PANTHER" id="PTHR30290:SF9">
    <property type="entry name" value="OLIGOPEPTIDE-BINDING PROTEIN APPA"/>
    <property type="match status" value="1"/>
</dbReference>
<evidence type="ECO:0000256" key="2">
    <source>
        <dbReference type="ARBA" id="ARBA00005695"/>
    </source>
</evidence>
<dbReference type="Pfam" id="PF00496">
    <property type="entry name" value="SBP_bac_5"/>
    <property type="match status" value="1"/>
</dbReference>
<reference evidence="7 8" key="1">
    <citation type="submission" date="2013-04" db="EMBL/GenBank/DDBJ databases">
        <title>The Genome Sequence of Propionimicrobium lymphophilum ACS-093-V-SCH5.</title>
        <authorList>
            <consortium name="The Broad Institute Genomics Platform"/>
            <person name="Earl A."/>
            <person name="Ward D."/>
            <person name="Feldgarden M."/>
            <person name="Gevers D."/>
            <person name="Saerens B."/>
            <person name="Vaneechoutte M."/>
            <person name="Walker B."/>
            <person name="Young S."/>
            <person name="Zeng Q."/>
            <person name="Gargeya S."/>
            <person name="Fitzgerald M."/>
            <person name="Haas B."/>
            <person name="Abouelleil A."/>
            <person name="Allen A.W."/>
            <person name="Alvarado L."/>
            <person name="Arachchi H.M."/>
            <person name="Berlin A.M."/>
            <person name="Chapman S.B."/>
            <person name="Gainer-Dewar J."/>
            <person name="Goldberg J."/>
            <person name="Griggs A."/>
            <person name="Gujja S."/>
            <person name="Hansen M."/>
            <person name="Howarth C."/>
            <person name="Imamovic A."/>
            <person name="Ireland A."/>
            <person name="Larimer J."/>
            <person name="McCowan C."/>
            <person name="Murphy C."/>
            <person name="Pearson M."/>
            <person name="Poon T.W."/>
            <person name="Priest M."/>
            <person name="Roberts A."/>
            <person name="Saif S."/>
            <person name="Shea T."/>
            <person name="Sisk P."/>
            <person name="Sykes S."/>
            <person name="Wortman J."/>
            <person name="Nusbaum C."/>
            <person name="Birren B."/>
        </authorList>
    </citation>
    <scope>NUCLEOTIDE SEQUENCE [LARGE SCALE GENOMIC DNA]</scope>
    <source>
        <strain evidence="7 8">ACS-093-V-SCH5</strain>
    </source>
</reference>
<dbReference type="InterPro" id="IPR023765">
    <property type="entry name" value="SBP_5_CS"/>
</dbReference>
<sequence length="514" mass="57023">MKRILKMLAAAMAVLLALTGCGTGAKTSAESDAGQSDKQVVLAAPRDLTPGEKDGYYTSLIMQVWEPLVLLGEDGHAAPSLATSWEMSPDGKEWTIKLRENVKFHDGEPFNADAVIANIERVVKHSPKKSPFYTIDAKKTYPGLDHTEKVDDNTVKLVFSEPSPTAIQRLTNFGSPMVSPKCLDENGDFATVVQGTGPFKITEHQQDQYTILEANEDYWGEKAKTKSVKVLSMPSSDTRAAALRSGEIQGVLDIGAIWPSQAKELVDSGKFEASYKPSTITHFMQVNQSKEYLNDPRLVKAMSLAIDRQMIVDEFYHGFAVATSNPLNASELGYKQDKPKYDPEEAKKLAAEVLGDNRISLELLVPQYGIDRYPYKEQAEYVQSALKELGIDVEITILEGSEQMKRRKEGNFDLSFHTQGMPDGEPITMLKVFMGPDNGGRYDNPEATELLSKAAAELDENKRIEIYKELQELAIETLPTIPLYHDSYLVVHSKDLKGYEATSYGVTLSKMYLA</sequence>
<dbReference type="STRING" id="883161.HMPREF9306_00101"/>
<dbReference type="GO" id="GO:0042597">
    <property type="term" value="C:periplasmic space"/>
    <property type="evidence" value="ECO:0007669"/>
    <property type="project" value="UniProtKB-ARBA"/>
</dbReference>
<feature type="signal peptide" evidence="5">
    <location>
        <begin position="1"/>
        <end position="25"/>
    </location>
</feature>
<dbReference type="InterPro" id="IPR030678">
    <property type="entry name" value="Peptide/Ni-bd"/>
</dbReference>
<organism evidence="7 8">
    <name type="scientific">Propionimicrobium lymphophilum ACS-093-V-SCH5</name>
    <dbReference type="NCBI Taxonomy" id="883161"/>
    <lineage>
        <taxon>Bacteria</taxon>
        <taxon>Bacillati</taxon>
        <taxon>Actinomycetota</taxon>
        <taxon>Actinomycetes</taxon>
        <taxon>Propionibacteriales</taxon>
        <taxon>Propionibacteriaceae</taxon>
        <taxon>Propionimicrobium</taxon>
    </lineage>
</organism>
<dbReference type="CDD" id="cd00995">
    <property type="entry name" value="PBP2_NikA_DppA_OppA_like"/>
    <property type="match status" value="1"/>
</dbReference>
<keyword evidence="8" id="KW-1185">Reference proteome</keyword>
<dbReference type="PROSITE" id="PS01040">
    <property type="entry name" value="SBP_BACTERIAL_5"/>
    <property type="match status" value="1"/>
</dbReference>
<evidence type="ECO:0000256" key="5">
    <source>
        <dbReference type="SAM" id="SignalP"/>
    </source>
</evidence>
<dbReference type="InterPro" id="IPR039424">
    <property type="entry name" value="SBP_5"/>
</dbReference>
<keyword evidence="4 5" id="KW-0732">Signal</keyword>
<dbReference type="HOGENOM" id="CLU_017028_7_3_11"/>
<evidence type="ECO:0000256" key="3">
    <source>
        <dbReference type="ARBA" id="ARBA00022448"/>
    </source>
</evidence>
<comment type="similarity">
    <text evidence="2">Belongs to the bacterial solute-binding protein 5 family.</text>
</comment>
<keyword evidence="3" id="KW-0813">Transport</keyword>
<dbReference type="PANTHER" id="PTHR30290">
    <property type="entry name" value="PERIPLASMIC BINDING COMPONENT OF ABC TRANSPORTER"/>
    <property type="match status" value="1"/>
</dbReference>
<dbReference type="PROSITE" id="PS51257">
    <property type="entry name" value="PROKAR_LIPOPROTEIN"/>
    <property type="match status" value="1"/>
</dbReference>
<evidence type="ECO:0000259" key="6">
    <source>
        <dbReference type="Pfam" id="PF00496"/>
    </source>
</evidence>
<comment type="caution">
    <text evidence="7">The sequence shown here is derived from an EMBL/GenBank/DDBJ whole genome shotgun (WGS) entry which is preliminary data.</text>
</comment>
<dbReference type="Gene3D" id="3.90.76.10">
    <property type="entry name" value="Dipeptide-binding Protein, Domain 1"/>
    <property type="match status" value="1"/>
</dbReference>
<proteinExistence type="inferred from homology"/>
<dbReference type="PATRIC" id="fig|883161.3.peg.101"/>
<dbReference type="AlphaFoldDB" id="S2W4E4"/>
<dbReference type="GO" id="GO:1904680">
    <property type="term" value="F:peptide transmembrane transporter activity"/>
    <property type="evidence" value="ECO:0007669"/>
    <property type="project" value="TreeGrafter"/>
</dbReference>